<feature type="transmembrane region" description="Helical" evidence="6">
    <location>
        <begin position="25"/>
        <end position="47"/>
    </location>
</feature>
<name>A0A9Q1CWH1_CONCO</name>
<gene>
    <name evidence="8" type="ORF">COCON_G00224280</name>
</gene>
<evidence type="ECO:0000256" key="3">
    <source>
        <dbReference type="ARBA" id="ARBA00022989"/>
    </source>
</evidence>
<evidence type="ECO:0000313" key="9">
    <source>
        <dbReference type="Proteomes" id="UP001152803"/>
    </source>
</evidence>
<evidence type="ECO:0000256" key="4">
    <source>
        <dbReference type="ARBA" id="ARBA00023136"/>
    </source>
</evidence>
<keyword evidence="2 5" id="KW-0812">Transmembrane</keyword>
<dbReference type="InterPro" id="IPR050578">
    <property type="entry name" value="MARVEL-CKLF_proteins"/>
</dbReference>
<dbReference type="PANTHER" id="PTHR22776:SF88">
    <property type="entry name" value="MAL-LIKE PROTEIN-RELATED"/>
    <property type="match status" value="1"/>
</dbReference>
<feature type="transmembrane region" description="Helical" evidence="6">
    <location>
        <begin position="85"/>
        <end position="107"/>
    </location>
</feature>
<dbReference type="InterPro" id="IPR013295">
    <property type="entry name" value="MAL"/>
</dbReference>
<evidence type="ECO:0000256" key="6">
    <source>
        <dbReference type="SAM" id="Phobius"/>
    </source>
</evidence>
<evidence type="ECO:0000256" key="5">
    <source>
        <dbReference type="PROSITE-ProRule" id="PRU00581"/>
    </source>
</evidence>
<dbReference type="Pfam" id="PF01284">
    <property type="entry name" value="MARVEL"/>
    <property type="match status" value="1"/>
</dbReference>
<dbReference type="PROSITE" id="PS51225">
    <property type="entry name" value="MARVEL"/>
    <property type="match status" value="1"/>
</dbReference>
<dbReference type="InterPro" id="IPR008253">
    <property type="entry name" value="Marvel"/>
</dbReference>
<dbReference type="GO" id="GO:0042552">
    <property type="term" value="P:myelination"/>
    <property type="evidence" value="ECO:0007669"/>
    <property type="project" value="TreeGrafter"/>
</dbReference>
<dbReference type="EMBL" id="JAFJMO010000018">
    <property type="protein sequence ID" value="KAJ8250506.1"/>
    <property type="molecule type" value="Genomic_DNA"/>
</dbReference>
<organism evidence="8 9">
    <name type="scientific">Conger conger</name>
    <name type="common">Conger eel</name>
    <name type="synonym">Muraena conger</name>
    <dbReference type="NCBI Taxonomy" id="82655"/>
    <lineage>
        <taxon>Eukaryota</taxon>
        <taxon>Metazoa</taxon>
        <taxon>Chordata</taxon>
        <taxon>Craniata</taxon>
        <taxon>Vertebrata</taxon>
        <taxon>Euteleostomi</taxon>
        <taxon>Actinopterygii</taxon>
        <taxon>Neopterygii</taxon>
        <taxon>Teleostei</taxon>
        <taxon>Anguilliformes</taxon>
        <taxon>Congridae</taxon>
        <taxon>Conger</taxon>
    </lineage>
</organism>
<keyword evidence="3 6" id="KW-1133">Transmembrane helix</keyword>
<keyword evidence="4 5" id="KW-0472">Membrane</keyword>
<evidence type="ECO:0000313" key="8">
    <source>
        <dbReference type="EMBL" id="KAJ8250506.1"/>
    </source>
</evidence>
<dbReference type="GO" id="GO:0019911">
    <property type="term" value="F:structural constituent of myelin sheath"/>
    <property type="evidence" value="ECO:0007669"/>
    <property type="project" value="TreeGrafter"/>
</dbReference>
<dbReference type="PRINTS" id="PR01884">
    <property type="entry name" value="MALPROTEIN"/>
</dbReference>
<comment type="caution">
    <text evidence="8">The sequence shown here is derived from an EMBL/GenBank/DDBJ whole genome shotgun (WGS) entry which is preliminary data.</text>
</comment>
<dbReference type="GO" id="GO:0016020">
    <property type="term" value="C:membrane"/>
    <property type="evidence" value="ECO:0007669"/>
    <property type="project" value="UniProtKB-SubCell"/>
</dbReference>
<dbReference type="Proteomes" id="UP001152803">
    <property type="component" value="Unassembled WGS sequence"/>
</dbReference>
<accession>A0A9Q1CWH1</accession>
<comment type="subcellular location">
    <subcellularLocation>
        <location evidence="1">Membrane</location>
        <topology evidence="1">Multi-pass membrane protein</topology>
    </subcellularLocation>
</comment>
<feature type="transmembrane region" description="Helical" evidence="6">
    <location>
        <begin position="127"/>
        <end position="149"/>
    </location>
</feature>
<evidence type="ECO:0000259" key="7">
    <source>
        <dbReference type="PROSITE" id="PS51225"/>
    </source>
</evidence>
<evidence type="ECO:0000256" key="2">
    <source>
        <dbReference type="ARBA" id="ARBA00022692"/>
    </source>
</evidence>
<feature type="domain" description="MARVEL" evidence="7">
    <location>
        <begin position="18"/>
        <end position="152"/>
    </location>
</feature>
<sequence length="154" mass="16832">MSATTAERVGSLPSGVGICRTAPDILYIPELICGGLVWILVASTLVIPANPQGWVMFVSIFCFIVTFLWLVVFACEGHKNSQGWAAADCVYHAVAVILYLSASVSLAKTTIDFQTSDPTSKTYKIDIAAVVFSFLATLFYFIHLILSAIRWKTF</sequence>
<dbReference type="OrthoDB" id="9940869at2759"/>
<feature type="transmembrane region" description="Helical" evidence="6">
    <location>
        <begin position="53"/>
        <end position="73"/>
    </location>
</feature>
<dbReference type="PANTHER" id="PTHR22776">
    <property type="entry name" value="MARVEL-CONTAINING POTENTIAL LIPID RAFT-ASSOCIATED PROTEIN"/>
    <property type="match status" value="1"/>
</dbReference>
<keyword evidence="9" id="KW-1185">Reference proteome</keyword>
<proteinExistence type="predicted"/>
<reference evidence="8" key="1">
    <citation type="journal article" date="2023" name="Science">
        <title>Genome structures resolve the early diversification of teleost fishes.</title>
        <authorList>
            <person name="Parey E."/>
            <person name="Louis A."/>
            <person name="Montfort J."/>
            <person name="Bouchez O."/>
            <person name="Roques C."/>
            <person name="Iampietro C."/>
            <person name="Lluch J."/>
            <person name="Castinel A."/>
            <person name="Donnadieu C."/>
            <person name="Desvignes T."/>
            <person name="Floi Bucao C."/>
            <person name="Jouanno E."/>
            <person name="Wen M."/>
            <person name="Mejri S."/>
            <person name="Dirks R."/>
            <person name="Jansen H."/>
            <person name="Henkel C."/>
            <person name="Chen W.J."/>
            <person name="Zahm M."/>
            <person name="Cabau C."/>
            <person name="Klopp C."/>
            <person name="Thompson A.W."/>
            <person name="Robinson-Rechavi M."/>
            <person name="Braasch I."/>
            <person name="Lecointre G."/>
            <person name="Bobe J."/>
            <person name="Postlethwait J.H."/>
            <person name="Berthelot C."/>
            <person name="Roest Crollius H."/>
            <person name="Guiguen Y."/>
        </authorList>
    </citation>
    <scope>NUCLEOTIDE SEQUENCE</scope>
    <source>
        <strain evidence="8">Concon-B</strain>
    </source>
</reference>
<dbReference type="AlphaFoldDB" id="A0A9Q1CWH1"/>
<protein>
    <recommendedName>
        <fullName evidence="7">MARVEL domain-containing protein</fullName>
    </recommendedName>
</protein>
<evidence type="ECO:0000256" key="1">
    <source>
        <dbReference type="ARBA" id="ARBA00004141"/>
    </source>
</evidence>